<name>A0A087HAJ2_ARAAL</name>
<dbReference type="AlphaFoldDB" id="A0A087HAJ2"/>
<organism evidence="3 4">
    <name type="scientific">Arabis alpina</name>
    <name type="common">Alpine rock-cress</name>
    <dbReference type="NCBI Taxonomy" id="50452"/>
    <lineage>
        <taxon>Eukaryota</taxon>
        <taxon>Viridiplantae</taxon>
        <taxon>Streptophyta</taxon>
        <taxon>Embryophyta</taxon>
        <taxon>Tracheophyta</taxon>
        <taxon>Spermatophyta</taxon>
        <taxon>Magnoliopsida</taxon>
        <taxon>eudicotyledons</taxon>
        <taxon>Gunneridae</taxon>
        <taxon>Pentapetalae</taxon>
        <taxon>rosids</taxon>
        <taxon>malvids</taxon>
        <taxon>Brassicales</taxon>
        <taxon>Brassicaceae</taxon>
        <taxon>Arabideae</taxon>
        <taxon>Arabis</taxon>
    </lineage>
</organism>
<dbReference type="EMBL" id="CM002871">
    <property type="protein sequence ID" value="KFK39144.1"/>
    <property type="molecule type" value="Genomic_DNA"/>
</dbReference>
<evidence type="ECO:0000256" key="1">
    <source>
        <dbReference type="SAM" id="Coils"/>
    </source>
</evidence>
<evidence type="ECO:0000256" key="2">
    <source>
        <dbReference type="SAM" id="MobiDB-lite"/>
    </source>
</evidence>
<reference evidence="4" key="1">
    <citation type="journal article" date="2015" name="Nat. Plants">
        <title>Genome expansion of Arabis alpina linked with retrotransposition and reduced symmetric DNA methylation.</title>
        <authorList>
            <person name="Willing E.M."/>
            <person name="Rawat V."/>
            <person name="Mandakova T."/>
            <person name="Maumus F."/>
            <person name="James G.V."/>
            <person name="Nordstroem K.J."/>
            <person name="Becker C."/>
            <person name="Warthmann N."/>
            <person name="Chica C."/>
            <person name="Szarzynska B."/>
            <person name="Zytnicki M."/>
            <person name="Albani M.C."/>
            <person name="Kiefer C."/>
            <person name="Bergonzi S."/>
            <person name="Castaings L."/>
            <person name="Mateos J.L."/>
            <person name="Berns M.C."/>
            <person name="Bujdoso N."/>
            <person name="Piofczyk T."/>
            <person name="de Lorenzo L."/>
            <person name="Barrero-Sicilia C."/>
            <person name="Mateos I."/>
            <person name="Piednoel M."/>
            <person name="Hagmann J."/>
            <person name="Chen-Min-Tao R."/>
            <person name="Iglesias-Fernandez R."/>
            <person name="Schuster S.C."/>
            <person name="Alonso-Blanco C."/>
            <person name="Roudier F."/>
            <person name="Carbonero P."/>
            <person name="Paz-Ares J."/>
            <person name="Davis S.J."/>
            <person name="Pecinka A."/>
            <person name="Quesneville H."/>
            <person name="Colot V."/>
            <person name="Lysak M.A."/>
            <person name="Weigel D."/>
            <person name="Coupland G."/>
            <person name="Schneeberger K."/>
        </authorList>
    </citation>
    <scope>NUCLEOTIDE SEQUENCE [LARGE SCALE GENOMIC DNA]</scope>
    <source>
        <strain evidence="4">cv. Pajares</strain>
    </source>
</reference>
<keyword evidence="4" id="KW-1185">Reference proteome</keyword>
<feature type="compositionally biased region" description="Acidic residues" evidence="2">
    <location>
        <begin position="398"/>
        <end position="421"/>
    </location>
</feature>
<sequence>MDRTGLVPVLLLKESIIFSLFSSSARSRTGQNFWSKERTGRFNLPLAPLRPYTLRIPKDRKPRSIKAKAQVGMMVRPERKVVKYTGEQTQRTPGSESASKYDKKAGKRAIESSSLKPSSTVVPVKKQRGETFGKWVGKGNVNRRSKSIELTSSGIPTIGGELKETGDLSTFDYEFSLKGYGKHISDVLEKCAEFLRCVQGFMVTRLEKTELRIVKLTSEVEALKGKLDRQVEISMEMTEEAENARGREKVAGNKLGILRDQLERERNEKDAKILLLKKENEKLKAAGEDIVQRTVQTMIGKALSEMRIRYEGRLDHLHQCSVDAEEIEKLLADLKGLNEEFDSLNVEVAKPKDYLVTPVADRIPLDLSSFQLDFGEGSHARSNREGTPAAEEGRTVQDGEDAQGESGEVDAVDASTNEELEPLFPSS</sequence>
<evidence type="ECO:0000313" key="3">
    <source>
        <dbReference type="EMBL" id="KFK39144.1"/>
    </source>
</evidence>
<feature type="compositionally biased region" description="Polar residues" evidence="2">
    <location>
        <begin position="86"/>
        <end position="98"/>
    </location>
</feature>
<keyword evidence="1" id="KW-0175">Coiled coil</keyword>
<accession>A0A087HAJ2</accession>
<feature type="coiled-coil region" evidence="1">
    <location>
        <begin position="259"/>
        <end position="286"/>
    </location>
</feature>
<feature type="region of interest" description="Disordered" evidence="2">
    <location>
        <begin position="81"/>
        <end position="123"/>
    </location>
</feature>
<evidence type="ECO:0008006" key="5">
    <source>
        <dbReference type="Google" id="ProtNLM"/>
    </source>
</evidence>
<dbReference type="Proteomes" id="UP000029120">
    <property type="component" value="Chromosome 3"/>
</dbReference>
<protein>
    <recommendedName>
        <fullName evidence="5">DUF1204 domain-containing protein</fullName>
    </recommendedName>
</protein>
<feature type="region of interest" description="Disordered" evidence="2">
    <location>
        <begin position="376"/>
        <end position="427"/>
    </location>
</feature>
<feature type="compositionally biased region" description="Polar residues" evidence="2">
    <location>
        <begin position="111"/>
        <end position="121"/>
    </location>
</feature>
<feature type="compositionally biased region" description="Basic and acidic residues" evidence="2">
    <location>
        <begin position="99"/>
        <end position="110"/>
    </location>
</feature>
<dbReference type="Gramene" id="KFK39144">
    <property type="protein sequence ID" value="KFK39144"/>
    <property type="gene ID" value="AALP_AA3G206000"/>
</dbReference>
<proteinExistence type="predicted"/>
<evidence type="ECO:0000313" key="4">
    <source>
        <dbReference type="Proteomes" id="UP000029120"/>
    </source>
</evidence>
<gene>
    <name evidence="3" type="ordered locus">AALP_Aa3g206000</name>
</gene>